<organism evidence="18 19">
    <name type="scientific">Verruconis gallopava</name>
    <dbReference type="NCBI Taxonomy" id="253628"/>
    <lineage>
        <taxon>Eukaryota</taxon>
        <taxon>Fungi</taxon>
        <taxon>Dikarya</taxon>
        <taxon>Ascomycota</taxon>
        <taxon>Pezizomycotina</taxon>
        <taxon>Dothideomycetes</taxon>
        <taxon>Pleosporomycetidae</taxon>
        <taxon>Venturiales</taxon>
        <taxon>Sympoventuriaceae</taxon>
        <taxon>Verruconis</taxon>
    </lineage>
</organism>
<dbReference type="GeneID" id="27310464"/>
<dbReference type="GO" id="GO:0032936">
    <property type="term" value="C:SREBP-SCAP complex"/>
    <property type="evidence" value="ECO:0007669"/>
    <property type="project" value="TreeGrafter"/>
</dbReference>
<keyword evidence="13 16" id="KW-0472">Membrane</keyword>
<dbReference type="InterPro" id="IPR036322">
    <property type="entry name" value="WD40_repeat_dom_sf"/>
</dbReference>
<keyword evidence="6 16" id="KW-0812">Transmembrane</keyword>
<dbReference type="AlphaFoldDB" id="A0A0D1XVH4"/>
<dbReference type="VEuPathDB" id="FungiDB:PV09_02491"/>
<sequence length="1161" mass="129090">MIWYLLYPFRGTTEPPVLSVDHPLRRAFFRYGYAVARHWLTSILLSITVAVFLCYPVFFLYENPTSGFSKLPLHVWTSARRYDGAPNVEPDVVVRQVWLHGDYMGALHKRVLLEALRVQDIMVRQSSGPLKSGEAMDEESEDVSITPTQADRRRDFCAVNNAGPEHWGLHSPLMFWNCSAVAIRDDDDVLNTINAQANRKSYLNLTLRPTSVLAGKSFVKDKVVAADALVLTFFDRSASGSSREWDQRINQLYADSIERDNSLYPRDGRVHQSRLYEFQQKPLSIQDNFFLLSAYFLMALYVIVSLGKLRAVKSWAGLLVAVMFELAISITASFSVCGFLKIDLARIPDAAYPFVVLVMGLENMFRLINAVLSQKPELPVAQRIAAALSEVGHLSLATAAQMLFILWVLAKIASGIAPFCVFAAIALVFDFAFHLTFFLAVLSVDVRRMELQDSIDRMKNTNPRRKSSTARQERQYWFYALLQGRLPFSSRIAGSAISICFILGLNTHFYESSSSLHSLLTSLRSMVVSDSSRHDPQYFAPPINQARTPAMWLRIQDYRYAQEVLKYVKPSANAIVARVYDPLVIVLKGSNRRGEPVQEASFLALLWSLFRKHLYPFLLVAIFSVAFVTLLMQYLLWNELPEEEEDAVGEASISSSLKVETLPKSHRLDIIQLNACNKGHLISVSLDKLITFSLFDPRTQTYSLSSALATAMTPPVWPIIGLAIDENGQLAAICGSKGNVVFWSMAERRPVHTTQIDLKDERILLLTFLALQRDDESHLFLIVGTASGSVSIIDPQTPDAQTTLVTVSSERITLATAFRSRLGASIVTLTKSGKIRMATQQSKNNWSCVAIEKLDSRLSPASQEGVIKSVAVAPAISLMAAVRLRVVDLIDVKSKTLIHSFPAILVRGHSLRVLHTPPRRCKTCDGIAVHSLSLAYTDFESQSVVMRRYAISEEPSDLVCLRPRLAGRSYACCGLLNAKEHISVVEHPGSWEATGSRTLIGLKLKSSGADTPLSTSSTTSGFEAPRFNIQAFDTLKKRSAADGQSRLGGFLNLEKSGQGLQSDRDDWEVWSLSPNGDFYAEPLHSASETDHAQSVGEDELLVAAPGPIVRLGQSSVAVGFGNRVKFITMGTERFDIDTGDFHDFTKPVSTRRKKPLNKRSA</sequence>
<keyword evidence="11" id="KW-0443">Lipid metabolism</keyword>
<dbReference type="PANTHER" id="PTHR46378">
    <property type="entry name" value="STEROL REGULATORY ELEMENT-BINDING PROTEIN CLEAVAGE-ACTIVATING PROTEIN"/>
    <property type="match status" value="1"/>
</dbReference>
<feature type="transmembrane region" description="Helical" evidence="16">
    <location>
        <begin position="384"/>
        <end position="409"/>
    </location>
</feature>
<evidence type="ECO:0000256" key="16">
    <source>
        <dbReference type="SAM" id="Phobius"/>
    </source>
</evidence>
<dbReference type="OrthoDB" id="1914839at2759"/>
<dbReference type="GO" id="GO:0000139">
    <property type="term" value="C:Golgi membrane"/>
    <property type="evidence" value="ECO:0007669"/>
    <property type="project" value="UniProtKB-SubCell"/>
</dbReference>
<keyword evidence="15" id="KW-0753">Steroid metabolism</keyword>
<evidence type="ECO:0000256" key="9">
    <source>
        <dbReference type="ARBA" id="ARBA00022989"/>
    </source>
</evidence>
<dbReference type="PANTHER" id="PTHR46378:SF1">
    <property type="entry name" value="STEROL REGULATORY ELEMENT-BINDING PROTEIN CLEAVAGE-ACTIVATING PROTEIN"/>
    <property type="match status" value="1"/>
</dbReference>
<dbReference type="InParanoid" id="A0A0D1XVH4"/>
<evidence type="ECO:0000256" key="3">
    <source>
        <dbReference type="ARBA" id="ARBA00007410"/>
    </source>
</evidence>
<feature type="transmembrane region" description="Helical" evidence="16">
    <location>
        <begin position="39"/>
        <end position="61"/>
    </location>
</feature>
<dbReference type="GO" id="GO:0008202">
    <property type="term" value="P:steroid metabolic process"/>
    <property type="evidence" value="ECO:0007669"/>
    <property type="project" value="UniProtKB-KW"/>
</dbReference>
<dbReference type="PROSITE" id="PS50156">
    <property type="entry name" value="SSD"/>
    <property type="match status" value="1"/>
</dbReference>
<dbReference type="GO" id="GO:0032933">
    <property type="term" value="P:SREBP signaling pathway"/>
    <property type="evidence" value="ECO:0007669"/>
    <property type="project" value="InterPro"/>
</dbReference>
<dbReference type="InterPro" id="IPR030225">
    <property type="entry name" value="SCAP"/>
</dbReference>
<evidence type="ECO:0000313" key="19">
    <source>
        <dbReference type="Proteomes" id="UP000053259"/>
    </source>
</evidence>
<dbReference type="Gene3D" id="2.130.10.10">
    <property type="entry name" value="YVTN repeat-like/Quinoprotein amine dehydrogenase"/>
    <property type="match status" value="1"/>
</dbReference>
<keyword evidence="8" id="KW-0256">Endoplasmic reticulum</keyword>
<comment type="similarity">
    <text evidence="3">Belongs to the WD repeat SCAP family.</text>
</comment>
<evidence type="ECO:0000256" key="7">
    <source>
        <dbReference type="ARBA" id="ARBA00022737"/>
    </source>
</evidence>
<dbReference type="InterPro" id="IPR000731">
    <property type="entry name" value="SSD"/>
</dbReference>
<dbReference type="SUPFAM" id="SSF82866">
    <property type="entry name" value="Multidrug efflux transporter AcrB transmembrane domain"/>
    <property type="match status" value="1"/>
</dbReference>
<keyword evidence="5" id="KW-0853">WD repeat</keyword>
<feature type="transmembrane region" description="Helical" evidence="16">
    <location>
        <begin position="289"/>
        <end position="309"/>
    </location>
</feature>
<evidence type="ECO:0000256" key="1">
    <source>
        <dbReference type="ARBA" id="ARBA00004477"/>
    </source>
</evidence>
<evidence type="ECO:0000259" key="17">
    <source>
        <dbReference type="PROSITE" id="PS50156"/>
    </source>
</evidence>
<dbReference type="InterPro" id="IPR015943">
    <property type="entry name" value="WD40/YVTN_repeat-like_dom_sf"/>
</dbReference>
<evidence type="ECO:0000256" key="4">
    <source>
        <dbReference type="ARBA" id="ARBA00019541"/>
    </source>
</evidence>
<evidence type="ECO:0000256" key="11">
    <source>
        <dbReference type="ARBA" id="ARBA00023098"/>
    </source>
</evidence>
<evidence type="ECO:0000256" key="6">
    <source>
        <dbReference type="ARBA" id="ARBA00022692"/>
    </source>
</evidence>
<evidence type="ECO:0000313" key="18">
    <source>
        <dbReference type="EMBL" id="KIW06811.1"/>
    </source>
</evidence>
<protein>
    <recommendedName>
        <fullName evidence="4">Sterol regulatory element-binding protein cleavage-activating protein</fullName>
    </recommendedName>
</protein>
<feature type="domain" description="SSD" evidence="17">
    <location>
        <begin position="287"/>
        <end position="444"/>
    </location>
</feature>
<dbReference type="EMBL" id="KN847534">
    <property type="protein sequence ID" value="KIW06811.1"/>
    <property type="molecule type" value="Genomic_DNA"/>
</dbReference>
<dbReference type="SUPFAM" id="SSF50978">
    <property type="entry name" value="WD40 repeat-like"/>
    <property type="match status" value="1"/>
</dbReference>
<evidence type="ECO:0000256" key="13">
    <source>
        <dbReference type="ARBA" id="ARBA00023136"/>
    </source>
</evidence>
<evidence type="ECO:0000256" key="2">
    <source>
        <dbReference type="ARBA" id="ARBA00004653"/>
    </source>
</evidence>
<feature type="transmembrane region" description="Helical" evidence="16">
    <location>
        <begin position="352"/>
        <end position="372"/>
    </location>
</feature>
<dbReference type="GO" id="GO:0005789">
    <property type="term" value="C:endoplasmic reticulum membrane"/>
    <property type="evidence" value="ECO:0007669"/>
    <property type="project" value="UniProtKB-SubCell"/>
</dbReference>
<dbReference type="GO" id="GO:0045540">
    <property type="term" value="P:regulation of cholesterol biosynthetic process"/>
    <property type="evidence" value="ECO:0007669"/>
    <property type="project" value="TreeGrafter"/>
</dbReference>
<reference evidence="18 19" key="1">
    <citation type="submission" date="2015-01" db="EMBL/GenBank/DDBJ databases">
        <title>The Genome Sequence of Ochroconis gallopava CBS43764.</title>
        <authorList>
            <consortium name="The Broad Institute Genomics Platform"/>
            <person name="Cuomo C."/>
            <person name="de Hoog S."/>
            <person name="Gorbushina A."/>
            <person name="Stielow B."/>
            <person name="Teixiera M."/>
            <person name="Abouelleil A."/>
            <person name="Chapman S.B."/>
            <person name="Priest M."/>
            <person name="Young S.K."/>
            <person name="Wortman J."/>
            <person name="Nusbaum C."/>
            <person name="Birren B."/>
        </authorList>
    </citation>
    <scope>NUCLEOTIDE SEQUENCE [LARGE SCALE GENOMIC DNA]</scope>
    <source>
        <strain evidence="18 19">CBS 43764</strain>
    </source>
</reference>
<comment type="subcellular location">
    <subcellularLocation>
        <location evidence="1">Endoplasmic reticulum membrane</location>
        <topology evidence="1">Multi-pass membrane protein</topology>
    </subcellularLocation>
    <subcellularLocation>
        <location evidence="2">Golgi apparatus membrane</location>
        <topology evidence="2">Multi-pass membrane protein</topology>
    </subcellularLocation>
</comment>
<feature type="transmembrane region" description="Helical" evidence="16">
    <location>
        <begin position="614"/>
        <end position="637"/>
    </location>
</feature>
<evidence type="ECO:0000256" key="8">
    <source>
        <dbReference type="ARBA" id="ARBA00022824"/>
    </source>
</evidence>
<dbReference type="GO" id="GO:0032934">
    <property type="term" value="F:sterol binding"/>
    <property type="evidence" value="ECO:0007669"/>
    <property type="project" value="InterPro"/>
</dbReference>
<evidence type="ECO:0000256" key="5">
    <source>
        <dbReference type="ARBA" id="ARBA00022574"/>
    </source>
</evidence>
<evidence type="ECO:0000256" key="15">
    <source>
        <dbReference type="ARBA" id="ARBA00023221"/>
    </source>
</evidence>
<accession>A0A0D1XVH4</accession>
<dbReference type="Proteomes" id="UP000053259">
    <property type="component" value="Unassembled WGS sequence"/>
</dbReference>
<keyword evidence="14" id="KW-0325">Glycoprotein</keyword>
<feature type="transmembrane region" description="Helical" evidence="16">
    <location>
        <begin position="416"/>
        <end position="442"/>
    </location>
</feature>
<keyword evidence="19" id="KW-1185">Reference proteome</keyword>
<dbReference type="HOGENOM" id="CLU_004183_0_0_1"/>
<keyword evidence="10" id="KW-0333">Golgi apparatus</keyword>
<dbReference type="Pfam" id="PF12349">
    <property type="entry name" value="Sterol-sensing"/>
    <property type="match status" value="1"/>
</dbReference>
<proteinExistence type="inferred from homology"/>
<gene>
    <name evidence="18" type="ORF">PV09_02491</name>
</gene>
<dbReference type="InterPro" id="IPR053958">
    <property type="entry name" value="HMGCR/SNAP/NPC1-like_SSD"/>
</dbReference>
<dbReference type="RefSeq" id="XP_016216680.1">
    <property type="nucleotide sequence ID" value="XM_016355544.1"/>
</dbReference>
<keyword evidence="7" id="KW-0677">Repeat</keyword>
<evidence type="ECO:0000256" key="14">
    <source>
        <dbReference type="ARBA" id="ARBA00023180"/>
    </source>
</evidence>
<keyword evidence="9 16" id="KW-1133">Transmembrane helix</keyword>
<feature type="transmembrane region" description="Helical" evidence="16">
    <location>
        <begin position="315"/>
        <end position="340"/>
    </location>
</feature>
<evidence type="ECO:0000256" key="12">
    <source>
        <dbReference type="ARBA" id="ARBA00023121"/>
    </source>
</evidence>
<keyword evidence="12" id="KW-0446">Lipid-binding</keyword>
<evidence type="ECO:0000256" key="10">
    <source>
        <dbReference type="ARBA" id="ARBA00023034"/>
    </source>
</evidence>
<name>A0A0D1XVH4_9PEZI</name>
<dbReference type="STRING" id="253628.A0A0D1XVH4"/>